<proteinExistence type="predicted"/>
<dbReference type="Proteomes" id="UP000664940">
    <property type="component" value="Unassembled WGS sequence"/>
</dbReference>
<dbReference type="EMBL" id="JABVXQ010000011">
    <property type="protein sequence ID" value="KAF6086279.1"/>
    <property type="molecule type" value="Genomic_DNA"/>
</dbReference>
<reference evidence="1 2" key="1">
    <citation type="journal article" date="2020" name="Nature">
        <title>Six reference-quality genomes reveal evolution of bat adaptations.</title>
        <authorList>
            <person name="Jebb D."/>
            <person name="Huang Z."/>
            <person name="Pippel M."/>
            <person name="Hughes G.M."/>
            <person name="Lavrichenko K."/>
            <person name="Devanna P."/>
            <person name="Winkler S."/>
            <person name="Jermiin L.S."/>
            <person name="Skirmuntt E.C."/>
            <person name="Katzourakis A."/>
            <person name="Burkitt-Gray L."/>
            <person name="Ray D.A."/>
            <person name="Sullivan K.A.M."/>
            <person name="Roscito J.G."/>
            <person name="Kirilenko B.M."/>
            <person name="Davalos L.M."/>
            <person name="Corthals A.P."/>
            <person name="Power M.L."/>
            <person name="Jones G."/>
            <person name="Ransome R.D."/>
            <person name="Dechmann D.K.N."/>
            <person name="Locatelli A.G."/>
            <person name="Puechmaille S.J."/>
            <person name="Fedrigo O."/>
            <person name="Jarvis E.D."/>
            <person name="Hiller M."/>
            <person name="Vernes S.C."/>
            <person name="Myers E.W."/>
            <person name="Teeling E.C."/>
        </authorList>
    </citation>
    <scope>NUCLEOTIDE SEQUENCE [LARGE SCALE GENOMIC DNA]</scope>
    <source>
        <strain evidence="1">Bat1K_MPI-CBG_1</strain>
    </source>
</reference>
<gene>
    <name evidence="1" type="ORF">HJG60_008471</name>
</gene>
<name>A0A833Z521_9CHIR</name>
<protein>
    <submittedName>
        <fullName evidence="1">Uncharacterized protein</fullName>
    </submittedName>
</protein>
<comment type="caution">
    <text evidence="1">The sequence shown here is derived from an EMBL/GenBank/DDBJ whole genome shotgun (WGS) entry which is preliminary data.</text>
</comment>
<dbReference type="AlphaFoldDB" id="A0A833Z521"/>
<dbReference type="PROSITE" id="PS51257">
    <property type="entry name" value="PROKAR_LIPOPROTEIN"/>
    <property type="match status" value="1"/>
</dbReference>
<evidence type="ECO:0000313" key="2">
    <source>
        <dbReference type="Proteomes" id="UP000664940"/>
    </source>
</evidence>
<evidence type="ECO:0000313" key="1">
    <source>
        <dbReference type="EMBL" id="KAF6086279.1"/>
    </source>
</evidence>
<sequence>MKHSWKWVTFPFFAISCRRERTCGCECVYRRVHRGVSAVGRYGSVPTMTLPSQVLGSVNHRDIFLTATGYFSLSGDHTEWTGESESELWSQGGGDTPHGACTRCPLQSPRLRTARSPFCSSVARTQKVSSLGILPVSWCRIRIPVSLSGNCSPLVVTVIFLVSAGATL</sequence>
<accession>A0A833Z521</accession>
<organism evidence="1 2">
    <name type="scientific">Phyllostomus discolor</name>
    <name type="common">pale spear-nosed bat</name>
    <dbReference type="NCBI Taxonomy" id="89673"/>
    <lineage>
        <taxon>Eukaryota</taxon>
        <taxon>Metazoa</taxon>
        <taxon>Chordata</taxon>
        <taxon>Craniata</taxon>
        <taxon>Vertebrata</taxon>
        <taxon>Euteleostomi</taxon>
        <taxon>Mammalia</taxon>
        <taxon>Eutheria</taxon>
        <taxon>Laurasiatheria</taxon>
        <taxon>Chiroptera</taxon>
        <taxon>Yangochiroptera</taxon>
        <taxon>Phyllostomidae</taxon>
        <taxon>Phyllostominae</taxon>
        <taxon>Phyllostomus</taxon>
    </lineage>
</organism>